<name>A0A8J4M2S9_9BACL</name>
<dbReference type="Pfam" id="PF04545">
    <property type="entry name" value="Sigma70_r4"/>
    <property type="match status" value="1"/>
</dbReference>
<dbReference type="PROSITE" id="PS00716">
    <property type="entry name" value="SIGMA70_2"/>
    <property type="match status" value="1"/>
</dbReference>
<dbReference type="InterPro" id="IPR007624">
    <property type="entry name" value="RNA_pol_sigma70_r3"/>
</dbReference>
<dbReference type="Pfam" id="PF04542">
    <property type="entry name" value="Sigma70_r2"/>
    <property type="match status" value="1"/>
</dbReference>
<feature type="domain" description="RNA polymerase sigma-70" evidence="5">
    <location>
        <begin position="215"/>
        <end position="241"/>
    </location>
</feature>
<dbReference type="NCBIfam" id="TIGR02937">
    <property type="entry name" value="sigma70-ECF"/>
    <property type="match status" value="1"/>
</dbReference>
<dbReference type="InterPro" id="IPR013324">
    <property type="entry name" value="RNA_pol_sigma_r3/r4-like"/>
</dbReference>
<dbReference type="InterPro" id="IPR000943">
    <property type="entry name" value="RNA_pol_sigma70"/>
</dbReference>
<keyword evidence="7" id="KW-1185">Reference proteome</keyword>
<dbReference type="GO" id="GO:0016987">
    <property type="term" value="F:sigma factor activity"/>
    <property type="evidence" value="ECO:0007669"/>
    <property type="project" value="UniProtKB-KW"/>
</dbReference>
<proteinExistence type="predicted"/>
<evidence type="ECO:0000313" key="7">
    <source>
        <dbReference type="Proteomes" id="UP000677918"/>
    </source>
</evidence>
<sequence>MKDDLNDLNSRIAQLQQGHNEELATRLLRQFEAMVKMSAHKLSYNRNELFEDLFQVGQMSLYQSLRQFDPAKGVPFEAYAMKSMIGHMKNYLRDKSWYIQVPRRIKEKGAKVQKTIEAMTGRLGRSPNIKEIAAELDLTEQETVEILAGRDYYRPVSLDVPVKDEEGTTLRGDLIAAANDDFRHLEDRLVLEEAMQALDEVERQVLELLFQQGLSQRQVASRLAISQMSVSRMQKRAVQKLKDRLK</sequence>
<dbReference type="InterPro" id="IPR013325">
    <property type="entry name" value="RNA_pol_sigma_r2"/>
</dbReference>
<evidence type="ECO:0000256" key="4">
    <source>
        <dbReference type="ARBA" id="ARBA00023163"/>
    </source>
</evidence>
<comment type="caution">
    <text evidence="6">The sequence shown here is derived from an EMBL/GenBank/DDBJ whole genome shotgun (WGS) entry which is preliminary data.</text>
</comment>
<dbReference type="Gene3D" id="1.10.1740.10">
    <property type="match status" value="1"/>
</dbReference>
<evidence type="ECO:0000256" key="2">
    <source>
        <dbReference type="ARBA" id="ARBA00023082"/>
    </source>
</evidence>
<dbReference type="InterPro" id="IPR036388">
    <property type="entry name" value="WH-like_DNA-bd_sf"/>
</dbReference>
<dbReference type="CDD" id="cd06171">
    <property type="entry name" value="Sigma70_r4"/>
    <property type="match status" value="1"/>
</dbReference>
<dbReference type="SUPFAM" id="SSF88946">
    <property type="entry name" value="Sigma2 domain of RNA polymerase sigma factors"/>
    <property type="match status" value="1"/>
</dbReference>
<dbReference type="SUPFAM" id="SSF88659">
    <property type="entry name" value="Sigma3 and sigma4 domains of RNA polymerase sigma factors"/>
    <property type="match status" value="2"/>
</dbReference>
<evidence type="ECO:0000259" key="5">
    <source>
        <dbReference type="PROSITE" id="PS00716"/>
    </source>
</evidence>
<keyword evidence="4" id="KW-0804">Transcription</keyword>
<dbReference type="GO" id="GO:0003677">
    <property type="term" value="F:DNA binding"/>
    <property type="evidence" value="ECO:0007669"/>
    <property type="project" value="UniProtKB-KW"/>
</dbReference>
<gene>
    <name evidence="6" type="primary">sigB</name>
    <name evidence="6" type="ORF">XYCOK13_20710</name>
</gene>
<dbReference type="InterPro" id="IPR007627">
    <property type="entry name" value="RNA_pol_sigma70_r2"/>
</dbReference>
<dbReference type="InterPro" id="IPR014284">
    <property type="entry name" value="RNA_pol_sigma-70_dom"/>
</dbReference>
<reference evidence="6" key="1">
    <citation type="submission" date="2021-04" db="EMBL/GenBank/DDBJ databases">
        <title>Draft genome sequence of Xylanibacillus composti strain K13.</title>
        <authorList>
            <person name="Uke A."/>
            <person name="Chhe C."/>
            <person name="Baramee S."/>
            <person name="Kosugi A."/>
        </authorList>
    </citation>
    <scope>NUCLEOTIDE SEQUENCE</scope>
    <source>
        <strain evidence="6">K13</strain>
    </source>
</reference>
<accession>A0A8J4M2S9</accession>
<dbReference type="Proteomes" id="UP000677918">
    <property type="component" value="Unassembled WGS sequence"/>
</dbReference>
<evidence type="ECO:0000313" key="6">
    <source>
        <dbReference type="EMBL" id="GIQ69247.1"/>
    </source>
</evidence>
<dbReference type="GO" id="GO:0006352">
    <property type="term" value="P:DNA-templated transcription initiation"/>
    <property type="evidence" value="ECO:0007669"/>
    <property type="project" value="InterPro"/>
</dbReference>
<dbReference type="InterPro" id="IPR007630">
    <property type="entry name" value="RNA_pol_sigma70_r4"/>
</dbReference>
<evidence type="ECO:0000256" key="1">
    <source>
        <dbReference type="ARBA" id="ARBA00023015"/>
    </source>
</evidence>
<keyword evidence="1" id="KW-0805">Transcription regulation</keyword>
<keyword evidence="3" id="KW-0238">DNA-binding</keyword>
<evidence type="ECO:0000256" key="3">
    <source>
        <dbReference type="ARBA" id="ARBA00023125"/>
    </source>
</evidence>
<dbReference type="Pfam" id="PF04539">
    <property type="entry name" value="Sigma70_r3"/>
    <property type="match status" value="1"/>
</dbReference>
<dbReference type="EMBL" id="BOVK01000025">
    <property type="protein sequence ID" value="GIQ69247.1"/>
    <property type="molecule type" value="Genomic_DNA"/>
</dbReference>
<keyword evidence="2" id="KW-0731">Sigma factor</keyword>
<dbReference type="Gene3D" id="1.10.10.10">
    <property type="entry name" value="Winged helix-like DNA-binding domain superfamily/Winged helix DNA-binding domain"/>
    <property type="match status" value="2"/>
</dbReference>
<dbReference type="AlphaFoldDB" id="A0A8J4M2S9"/>
<dbReference type="PANTHER" id="PTHR30385">
    <property type="entry name" value="SIGMA FACTOR F FLAGELLAR"/>
    <property type="match status" value="1"/>
</dbReference>
<protein>
    <submittedName>
        <fullName evidence="6">RNA polymerase sigma factor SigB</fullName>
    </submittedName>
</protein>
<dbReference type="PANTHER" id="PTHR30385:SF4">
    <property type="entry name" value="RNA POLYMERASE SIGMA-E FACTOR"/>
    <property type="match status" value="1"/>
</dbReference>
<organism evidence="6 7">
    <name type="scientific">Xylanibacillus composti</name>
    <dbReference type="NCBI Taxonomy" id="1572762"/>
    <lineage>
        <taxon>Bacteria</taxon>
        <taxon>Bacillati</taxon>
        <taxon>Bacillota</taxon>
        <taxon>Bacilli</taxon>
        <taxon>Bacillales</taxon>
        <taxon>Paenibacillaceae</taxon>
        <taxon>Xylanibacillus</taxon>
    </lineage>
</organism>
<dbReference type="RefSeq" id="WP_213412050.1">
    <property type="nucleotide sequence ID" value="NZ_BOVK01000025.1"/>
</dbReference>